<organism evidence="7 8">
    <name type="scientific">Bradyrhizobium denitrificans</name>
    <dbReference type="NCBI Taxonomy" id="2734912"/>
    <lineage>
        <taxon>Bacteria</taxon>
        <taxon>Pseudomonadati</taxon>
        <taxon>Pseudomonadota</taxon>
        <taxon>Alphaproteobacteria</taxon>
        <taxon>Hyphomicrobiales</taxon>
        <taxon>Nitrobacteraceae</taxon>
        <taxon>Bradyrhizobium</taxon>
    </lineage>
</organism>
<proteinExistence type="inferred from homology"/>
<evidence type="ECO:0000256" key="3">
    <source>
        <dbReference type="ARBA" id="ARBA00022964"/>
    </source>
</evidence>
<keyword evidence="3 7" id="KW-0223">Dioxygenase</keyword>
<dbReference type="InterPro" id="IPR003819">
    <property type="entry name" value="TauD/TfdA-like"/>
</dbReference>
<evidence type="ECO:0000256" key="5">
    <source>
        <dbReference type="ARBA" id="ARBA00023004"/>
    </source>
</evidence>
<sequence length="296" mass="33208">MNVETRMPPAARSANIEIVPTDRSLGAEIRNVDLRQLDDAAFAAVLRAFHTHSVLLVRGQHLSDQDLIAFSRRFGDLDWAPVQENGRRFVEGLPEIYIVSNVKVNGEAIGSLGAGEAVWHTDMSYLETPPIASALYALEIPPVGGNTSFCSMYAVYDALPTELKHRIADLKIKHDGTYNSGGFVRQGVTPTDDPRSSPGAVHPLVCTHPDSGRQMLYLGRRRNAYLVGLELAESEALLDELWTYVARPEFAWEHVWQVGDLVIWDNRSTMHRRDPFDDQARRIMHRTQIKGTERPQ</sequence>
<evidence type="ECO:0000313" key="8">
    <source>
        <dbReference type="Proteomes" id="UP001314635"/>
    </source>
</evidence>
<dbReference type="InterPro" id="IPR051323">
    <property type="entry name" value="AtsK-like"/>
</dbReference>
<dbReference type="Proteomes" id="UP001314635">
    <property type="component" value="Unassembled WGS sequence"/>
</dbReference>
<evidence type="ECO:0000256" key="2">
    <source>
        <dbReference type="ARBA" id="ARBA00022723"/>
    </source>
</evidence>
<gene>
    <name evidence="7" type="ORF">JQ619_08665</name>
</gene>
<dbReference type="PANTHER" id="PTHR30468:SF1">
    <property type="entry name" value="ALPHA-KETOGLUTARATE-DEPENDENT SULFONATE DIOXYGENASE"/>
    <property type="match status" value="1"/>
</dbReference>
<evidence type="ECO:0000259" key="6">
    <source>
        <dbReference type="Pfam" id="PF02668"/>
    </source>
</evidence>
<keyword evidence="4" id="KW-0560">Oxidoreductase</keyword>
<dbReference type="InterPro" id="IPR042098">
    <property type="entry name" value="TauD-like_sf"/>
</dbReference>
<comment type="caution">
    <text evidence="7">The sequence shown here is derived from an EMBL/GenBank/DDBJ whole genome shotgun (WGS) entry which is preliminary data.</text>
</comment>
<dbReference type="RefSeq" id="WP_012044437.1">
    <property type="nucleotide sequence ID" value="NZ_JABFDP010000008.1"/>
</dbReference>
<evidence type="ECO:0000256" key="4">
    <source>
        <dbReference type="ARBA" id="ARBA00023002"/>
    </source>
</evidence>
<keyword evidence="8" id="KW-1185">Reference proteome</keyword>
<evidence type="ECO:0000313" key="7">
    <source>
        <dbReference type="EMBL" id="MBR1135837.1"/>
    </source>
</evidence>
<feature type="domain" description="TauD/TfdA-like" evidence="6">
    <location>
        <begin position="20"/>
        <end position="287"/>
    </location>
</feature>
<keyword evidence="5" id="KW-0408">Iron</keyword>
<dbReference type="GO" id="GO:0051213">
    <property type="term" value="F:dioxygenase activity"/>
    <property type="evidence" value="ECO:0007669"/>
    <property type="project" value="UniProtKB-KW"/>
</dbReference>
<accession>A0ABS5G3H3</accession>
<dbReference type="Gene3D" id="3.60.130.10">
    <property type="entry name" value="Clavaminate synthase-like"/>
    <property type="match status" value="1"/>
</dbReference>
<comment type="similarity">
    <text evidence="1">Belongs to the TfdA dioxygenase family.</text>
</comment>
<keyword evidence="2" id="KW-0479">Metal-binding</keyword>
<dbReference type="SUPFAM" id="SSF51197">
    <property type="entry name" value="Clavaminate synthase-like"/>
    <property type="match status" value="1"/>
</dbReference>
<protein>
    <submittedName>
        <fullName evidence="7">TauD/TfdA family dioxygenase</fullName>
    </submittedName>
</protein>
<evidence type="ECO:0000256" key="1">
    <source>
        <dbReference type="ARBA" id="ARBA00005896"/>
    </source>
</evidence>
<dbReference type="EMBL" id="JAFCLK010000007">
    <property type="protein sequence ID" value="MBR1135837.1"/>
    <property type="molecule type" value="Genomic_DNA"/>
</dbReference>
<name>A0ABS5G3H3_9BRAD</name>
<dbReference type="PANTHER" id="PTHR30468">
    <property type="entry name" value="ALPHA-KETOGLUTARATE-DEPENDENT SULFONATE DIOXYGENASE"/>
    <property type="match status" value="1"/>
</dbReference>
<dbReference type="Pfam" id="PF02668">
    <property type="entry name" value="TauD"/>
    <property type="match status" value="1"/>
</dbReference>
<reference evidence="8" key="1">
    <citation type="journal article" date="2021" name="ISME J.">
        <title>Evolutionary origin and ecological implication of a unique nif island in free-living Bradyrhizobium lineages.</title>
        <authorList>
            <person name="Tao J."/>
        </authorList>
    </citation>
    <scope>NUCLEOTIDE SEQUENCE [LARGE SCALE GENOMIC DNA]</scope>
    <source>
        <strain evidence="8">SZCCT0094</strain>
    </source>
</reference>